<dbReference type="EMBL" id="LSYV01000056">
    <property type="protein sequence ID" value="KXZ45427.1"/>
    <property type="molecule type" value="Genomic_DNA"/>
</dbReference>
<dbReference type="PANTHER" id="PTHR12203">
    <property type="entry name" value="KDEL LYS-ASP-GLU-LEU CONTAINING - RELATED"/>
    <property type="match status" value="1"/>
</dbReference>
<keyword evidence="6" id="KW-1185">Reference proteome</keyword>
<dbReference type="InterPro" id="IPR051091">
    <property type="entry name" value="O-Glucosyltr/Glycosyltrsf_90"/>
</dbReference>
<evidence type="ECO:0000256" key="2">
    <source>
        <dbReference type="ARBA" id="ARBA00022679"/>
    </source>
</evidence>
<sequence>MHLGCTAAVGQSDSGDNAPAHTMIEPDGSSRWPFPPEGANASASMPPVVGWSKWDLNAALVVPYSGAFRCPSDSWDALEAQLEAIAGVPWEERKEVAFGRWNGFCTHYIPWMKTADGKVMKCPRTHLNSLSEAHPDLLDAYDLSKGSRVPLGHQNVYKYIVSPDGWSISSKFDKYLLLGSTILKAASTRYGFYYDAIKPYVHFLPFMVNTSDDIVDVVRWAKSHDAEARRVAEEGRRFALRHLSRPARLCYVFRLLTELSKQLRYRPSCARRGLCVPLVSELRFLAKYQRTAGSCRYKEVLLRYGDDDPAASDPPVPTSGTFRDAPNAFDYEQLLRLHEGGHAWPRDDLATAA</sequence>
<dbReference type="PANTHER" id="PTHR12203:SF35">
    <property type="entry name" value="PROTEIN O-GLUCOSYLTRANSFERASE 1"/>
    <property type="match status" value="1"/>
</dbReference>
<organism evidence="5 6">
    <name type="scientific">Gonium pectorale</name>
    <name type="common">Green alga</name>
    <dbReference type="NCBI Taxonomy" id="33097"/>
    <lineage>
        <taxon>Eukaryota</taxon>
        <taxon>Viridiplantae</taxon>
        <taxon>Chlorophyta</taxon>
        <taxon>core chlorophytes</taxon>
        <taxon>Chlorophyceae</taxon>
        <taxon>CS clade</taxon>
        <taxon>Chlamydomonadales</taxon>
        <taxon>Volvocaceae</taxon>
        <taxon>Gonium</taxon>
    </lineage>
</organism>
<dbReference type="InterPro" id="IPR006598">
    <property type="entry name" value="CAP10"/>
</dbReference>
<evidence type="ECO:0000259" key="4">
    <source>
        <dbReference type="SMART" id="SM00672"/>
    </source>
</evidence>
<feature type="domain" description="Glycosyl transferase CAP10" evidence="4">
    <location>
        <begin position="31"/>
        <end position="266"/>
    </location>
</feature>
<dbReference type="Pfam" id="PF05686">
    <property type="entry name" value="Glyco_transf_90"/>
    <property type="match status" value="1"/>
</dbReference>
<protein>
    <recommendedName>
        <fullName evidence="4">Glycosyl transferase CAP10 domain-containing protein</fullName>
    </recommendedName>
</protein>
<evidence type="ECO:0000313" key="5">
    <source>
        <dbReference type="EMBL" id="KXZ45427.1"/>
    </source>
</evidence>
<gene>
    <name evidence="5" type="ORF">GPECTOR_55g333</name>
</gene>
<dbReference type="AlphaFoldDB" id="A0A150G6F5"/>
<evidence type="ECO:0000313" key="6">
    <source>
        <dbReference type="Proteomes" id="UP000075714"/>
    </source>
</evidence>
<comment type="similarity">
    <text evidence="1">Belongs to the glycosyltransferase 90 family.</text>
</comment>
<accession>A0A150G6F5</accession>
<name>A0A150G6F5_GONPE</name>
<dbReference type="GO" id="GO:0016740">
    <property type="term" value="F:transferase activity"/>
    <property type="evidence" value="ECO:0007669"/>
    <property type="project" value="UniProtKB-KW"/>
</dbReference>
<dbReference type="Proteomes" id="UP000075714">
    <property type="component" value="Unassembled WGS sequence"/>
</dbReference>
<evidence type="ECO:0000256" key="1">
    <source>
        <dbReference type="ARBA" id="ARBA00010118"/>
    </source>
</evidence>
<dbReference type="OrthoDB" id="523510at2759"/>
<feature type="region of interest" description="Disordered" evidence="3">
    <location>
        <begin position="1"/>
        <end position="39"/>
    </location>
</feature>
<keyword evidence="2" id="KW-0808">Transferase</keyword>
<proteinExistence type="inferred from homology"/>
<dbReference type="SMART" id="SM00672">
    <property type="entry name" value="CAP10"/>
    <property type="match status" value="1"/>
</dbReference>
<comment type="caution">
    <text evidence="5">The sequence shown here is derived from an EMBL/GenBank/DDBJ whole genome shotgun (WGS) entry which is preliminary data.</text>
</comment>
<reference evidence="6" key="1">
    <citation type="journal article" date="2016" name="Nat. Commun.">
        <title>The Gonium pectorale genome demonstrates co-option of cell cycle regulation during the evolution of multicellularity.</title>
        <authorList>
            <person name="Hanschen E.R."/>
            <person name="Marriage T.N."/>
            <person name="Ferris P.J."/>
            <person name="Hamaji T."/>
            <person name="Toyoda A."/>
            <person name="Fujiyama A."/>
            <person name="Neme R."/>
            <person name="Noguchi H."/>
            <person name="Minakuchi Y."/>
            <person name="Suzuki M."/>
            <person name="Kawai-Toyooka H."/>
            <person name="Smith D.R."/>
            <person name="Sparks H."/>
            <person name="Anderson J."/>
            <person name="Bakaric R."/>
            <person name="Luria V."/>
            <person name="Karger A."/>
            <person name="Kirschner M.W."/>
            <person name="Durand P.M."/>
            <person name="Michod R.E."/>
            <person name="Nozaki H."/>
            <person name="Olson B.J."/>
        </authorList>
    </citation>
    <scope>NUCLEOTIDE SEQUENCE [LARGE SCALE GENOMIC DNA]</scope>
    <source>
        <strain evidence="6">NIES-2863</strain>
    </source>
</reference>
<evidence type="ECO:0000256" key="3">
    <source>
        <dbReference type="SAM" id="MobiDB-lite"/>
    </source>
</evidence>